<sequence length="272" mass="31139">MDHPQFPERAPREPVPPTKDDIHCVLSTGLIYLLPKFHGFAGECPHRHLEEFHNMCSSMKLPHVPLDHIFLRAFPHSLHGAAKDWQDSLPLGSVTNWGYLEHQFLSKFSPEQYGYINDPEWNNLNNEWYDTPQDNHLEPPFQSTFMPPPVQQYESQQYDAPAQIAPQPSTSEPTMKELLEQITMKSIQFDQIKQETQAAMKNLTDQIGQMATLAPDETAEHFEEQARIRNNSEPGRPLSSSTTLAIFKEEEVILLRGSHLSQKLSIKECSIV</sequence>
<evidence type="ECO:0000313" key="2">
    <source>
        <dbReference type="Proteomes" id="UP000053144"/>
    </source>
</evidence>
<gene>
    <name evidence="1" type="ORF">LR48_Vigan03g093400</name>
</gene>
<name>A0A0L9U4G1_PHAAN</name>
<dbReference type="AlphaFoldDB" id="A0A0L9U4G1"/>
<accession>A0A0L9U4G1</accession>
<protein>
    <recommendedName>
        <fullName evidence="3">Retrotransposon gag domain-containing protein</fullName>
    </recommendedName>
</protein>
<reference evidence="2" key="1">
    <citation type="journal article" date="2015" name="Proc. Natl. Acad. Sci. U.S.A.">
        <title>Genome sequencing of adzuki bean (Vigna angularis) provides insight into high starch and low fat accumulation and domestication.</title>
        <authorList>
            <person name="Yang K."/>
            <person name="Tian Z."/>
            <person name="Chen C."/>
            <person name="Luo L."/>
            <person name="Zhao B."/>
            <person name="Wang Z."/>
            <person name="Yu L."/>
            <person name="Li Y."/>
            <person name="Sun Y."/>
            <person name="Li W."/>
            <person name="Chen Y."/>
            <person name="Li Y."/>
            <person name="Zhang Y."/>
            <person name="Ai D."/>
            <person name="Zhao J."/>
            <person name="Shang C."/>
            <person name="Ma Y."/>
            <person name="Wu B."/>
            <person name="Wang M."/>
            <person name="Gao L."/>
            <person name="Sun D."/>
            <person name="Zhang P."/>
            <person name="Guo F."/>
            <person name="Wang W."/>
            <person name="Li Y."/>
            <person name="Wang J."/>
            <person name="Varshney R.K."/>
            <person name="Wang J."/>
            <person name="Ling H.Q."/>
            <person name="Wan P."/>
        </authorList>
    </citation>
    <scope>NUCLEOTIDE SEQUENCE</scope>
    <source>
        <strain evidence="2">cv. Jingnong 6</strain>
    </source>
</reference>
<proteinExistence type="predicted"/>
<evidence type="ECO:0000313" key="1">
    <source>
        <dbReference type="EMBL" id="KOM37552.1"/>
    </source>
</evidence>
<dbReference type="PANTHER" id="PTHR33223">
    <property type="entry name" value="CCHC-TYPE DOMAIN-CONTAINING PROTEIN"/>
    <property type="match status" value="1"/>
</dbReference>
<dbReference type="OMA" id="THYQFSR"/>
<dbReference type="Gramene" id="KOM37552">
    <property type="protein sequence ID" value="KOM37552"/>
    <property type="gene ID" value="LR48_Vigan03g093400"/>
</dbReference>
<dbReference type="Proteomes" id="UP000053144">
    <property type="component" value="Chromosome 3"/>
</dbReference>
<organism evidence="1 2">
    <name type="scientific">Phaseolus angularis</name>
    <name type="common">Azuki bean</name>
    <name type="synonym">Vigna angularis</name>
    <dbReference type="NCBI Taxonomy" id="3914"/>
    <lineage>
        <taxon>Eukaryota</taxon>
        <taxon>Viridiplantae</taxon>
        <taxon>Streptophyta</taxon>
        <taxon>Embryophyta</taxon>
        <taxon>Tracheophyta</taxon>
        <taxon>Spermatophyta</taxon>
        <taxon>Magnoliopsida</taxon>
        <taxon>eudicotyledons</taxon>
        <taxon>Gunneridae</taxon>
        <taxon>Pentapetalae</taxon>
        <taxon>rosids</taxon>
        <taxon>fabids</taxon>
        <taxon>Fabales</taxon>
        <taxon>Fabaceae</taxon>
        <taxon>Papilionoideae</taxon>
        <taxon>50 kb inversion clade</taxon>
        <taxon>NPAAA clade</taxon>
        <taxon>indigoferoid/millettioid clade</taxon>
        <taxon>Phaseoleae</taxon>
        <taxon>Vigna</taxon>
    </lineage>
</organism>
<dbReference type="EMBL" id="CM003373">
    <property type="protein sequence ID" value="KOM37552.1"/>
    <property type="molecule type" value="Genomic_DNA"/>
</dbReference>
<dbReference type="PANTHER" id="PTHR33223:SF3">
    <property type="match status" value="1"/>
</dbReference>
<evidence type="ECO:0008006" key="3">
    <source>
        <dbReference type="Google" id="ProtNLM"/>
    </source>
</evidence>